<organism evidence="3 4">
    <name type="scientific">Rhynchophorus ferrugineus</name>
    <name type="common">Red palm weevil</name>
    <name type="synonym">Curculio ferrugineus</name>
    <dbReference type="NCBI Taxonomy" id="354439"/>
    <lineage>
        <taxon>Eukaryota</taxon>
        <taxon>Metazoa</taxon>
        <taxon>Ecdysozoa</taxon>
        <taxon>Arthropoda</taxon>
        <taxon>Hexapoda</taxon>
        <taxon>Insecta</taxon>
        <taxon>Pterygota</taxon>
        <taxon>Neoptera</taxon>
        <taxon>Endopterygota</taxon>
        <taxon>Coleoptera</taxon>
        <taxon>Polyphaga</taxon>
        <taxon>Cucujiformia</taxon>
        <taxon>Curculionidae</taxon>
        <taxon>Dryophthorinae</taxon>
        <taxon>Rhynchophorus</taxon>
    </lineage>
</organism>
<dbReference type="PANTHER" id="PTHR11485:SF29">
    <property type="entry name" value="TRANSFERRIN 2"/>
    <property type="match status" value="1"/>
</dbReference>
<sequence>MAKGILLTLLCQFILVKAIDKLCIDQENRDACQQIERDNVIACQGVSSKVDCILSAGAGNPVLTVLEPEEALLGAALTTDQAVVIAEFAQETYATVVLIRNGQNGLDDRELRYCHPGYAHSELITKYVTEELDRKIIKYSCASNTTLLEQKFEALSGHLQSSCRPGKWSEDDSIDAQLKATYSNLCDLCGDQGCNVVYQEPFKDTLTCLAERNGSLALTTAKYASEFLSNTTNSQLFQYLCPDGTISSRQCVWTNQTKRVFVTSRASAVQMTDYIKKELSTYVQGIPPSDNRVELSLTRLLNIQSNVNLINPVSLSQYVSGFREIPSISANIQCSRTVLWSVTNDDEWLKCQWLRQAAVNVGLQPVISCAKSADNDTVSNMDNIKNGVGDIAFVEADYGYRARKRNLTKIAYLETDRRQLSRIALIVRDNTSWFNGNFANLKDKRLCLPEYGGKEWLTLLDVLIRNGAIESTCDYGEALSSFVGDSCAPGANEAETEIPNTNVDRFCANCVPLLANRTAKYCNGNYQNKYYGSVGALDCLTAGDGDYAVVTVNDIPRDRTIPPIIRGVAKNGTYIDFFDFYSNDVNPLIIITAGEVLIRQDNPKFNDIVQLLRSIEKDFGQNLNKAFKVFERFNHIKDLLFPDSTPGITISGGNNVYIANYQELLSNSESCFKRTEAASSSIMTLSNLTFLLLCILLVRKI</sequence>
<proteinExistence type="predicted"/>
<accession>A0A834IHY4</accession>
<dbReference type="GO" id="GO:0005615">
    <property type="term" value="C:extracellular space"/>
    <property type="evidence" value="ECO:0007669"/>
    <property type="project" value="TreeGrafter"/>
</dbReference>
<dbReference type="AlphaFoldDB" id="A0A834IHY4"/>
<dbReference type="EMBL" id="JAACXV010000382">
    <property type="protein sequence ID" value="KAF7278913.1"/>
    <property type="molecule type" value="Genomic_DNA"/>
</dbReference>
<evidence type="ECO:0000256" key="1">
    <source>
        <dbReference type="SAM" id="SignalP"/>
    </source>
</evidence>
<feature type="chain" id="PRO_5032503067" description="Transferrin-like domain-containing protein" evidence="1">
    <location>
        <begin position="19"/>
        <end position="701"/>
    </location>
</feature>
<protein>
    <recommendedName>
        <fullName evidence="2">Transferrin-like domain-containing protein</fullName>
    </recommendedName>
</protein>
<dbReference type="GO" id="GO:0005886">
    <property type="term" value="C:plasma membrane"/>
    <property type="evidence" value="ECO:0007669"/>
    <property type="project" value="TreeGrafter"/>
</dbReference>
<keyword evidence="1" id="KW-0732">Signal</keyword>
<dbReference type="Gene3D" id="3.40.190.10">
    <property type="entry name" value="Periplasmic binding protein-like II"/>
    <property type="match status" value="3"/>
</dbReference>
<dbReference type="InterPro" id="IPR001156">
    <property type="entry name" value="Transferrin-like_dom"/>
</dbReference>
<dbReference type="Proteomes" id="UP000625711">
    <property type="component" value="Unassembled WGS sequence"/>
</dbReference>
<evidence type="ECO:0000259" key="2">
    <source>
        <dbReference type="PROSITE" id="PS51408"/>
    </source>
</evidence>
<dbReference type="OrthoDB" id="8183540at2759"/>
<dbReference type="GO" id="GO:0005769">
    <property type="term" value="C:early endosome"/>
    <property type="evidence" value="ECO:0007669"/>
    <property type="project" value="TreeGrafter"/>
</dbReference>
<dbReference type="SMART" id="SM00094">
    <property type="entry name" value="TR_FER"/>
    <property type="match status" value="1"/>
</dbReference>
<dbReference type="Pfam" id="PF00405">
    <property type="entry name" value="Transferrin"/>
    <property type="match status" value="2"/>
</dbReference>
<gene>
    <name evidence="3" type="ORF">GWI33_007860</name>
</gene>
<reference evidence="3" key="1">
    <citation type="submission" date="2020-08" db="EMBL/GenBank/DDBJ databases">
        <title>Genome sequencing and assembly of the red palm weevil Rhynchophorus ferrugineus.</title>
        <authorList>
            <person name="Dias G.B."/>
            <person name="Bergman C.M."/>
            <person name="Manee M."/>
        </authorList>
    </citation>
    <scope>NUCLEOTIDE SEQUENCE</scope>
    <source>
        <strain evidence="3">AA-2017</strain>
        <tissue evidence="3">Whole larva</tissue>
    </source>
</reference>
<keyword evidence="4" id="KW-1185">Reference proteome</keyword>
<comment type="caution">
    <text evidence="3">The sequence shown here is derived from an EMBL/GenBank/DDBJ whole genome shotgun (WGS) entry which is preliminary data.</text>
</comment>
<dbReference type="PANTHER" id="PTHR11485">
    <property type="entry name" value="TRANSFERRIN"/>
    <property type="match status" value="1"/>
</dbReference>
<dbReference type="PROSITE" id="PS51408">
    <property type="entry name" value="TRANSFERRIN_LIKE_4"/>
    <property type="match status" value="1"/>
</dbReference>
<evidence type="ECO:0000313" key="4">
    <source>
        <dbReference type="Proteomes" id="UP000625711"/>
    </source>
</evidence>
<feature type="domain" description="Transferrin-like" evidence="2">
    <location>
        <begin position="338"/>
        <end position="666"/>
    </location>
</feature>
<name>A0A834IHY4_RHYFE</name>
<evidence type="ECO:0000313" key="3">
    <source>
        <dbReference type="EMBL" id="KAF7278913.1"/>
    </source>
</evidence>
<dbReference type="GO" id="GO:0055037">
    <property type="term" value="C:recycling endosome"/>
    <property type="evidence" value="ECO:0007669"/>
    <property type="project" value="TreeGrafter"/>
</dbReference>
<dbReference type="GO" id="GO:0006826">
    <property type="term" value="P:iron ion transport"/>
    <property type="evidence" value="ECO:0007669"/>
    <property type="project" value="TreeGrafter"/>
</dbReference>
<dbReference type="SUPFAM" id="SSF53850">
    <property type="entry name" value="Periplasmic binding protein-like II"/>
    <property type="match status" value="2"/>
</dbReference>
<feature type="signal peptide" evidence="1">
    <location>
        <begin position="1"/>
        <end position="18"/>
    </location>
</feature>